<dbReference type="AlphaFoldDB" id="A0A101CYJ8"/>
<dbReference type="EMBL" id="LQBQ01000001">
    <property type="protein sequence ID" value="KUJ85731.1"/>
    <property type="molecule type" value="Genomic_DNA"/>
</dbReference>
<proteinExistence type="predicted"/>
<dbReference type="STRING" id="1685379.AVO45_01725"/>
<evidence type="ECO:0000313" key="1">
    <source>
        <dbReference type="EMBL" id="KUJ85731.1"/>
    </source>
</evidence>
<gene>
    <name evidence="1" type="ORF">AVO45_01725</name>
</gene>
<reference evidence="1 2" key="1">
    <citation type="submission" date="2015-12" db="EMBL/GenBank/DDBJ databases">
        <authorList>
            <person name="Shamseldin A."/>
            <person name="Moawad H."/>
            <person name="Abd El-Rahim W.M."/>
            <person name="Sadowsky M.J."/>
        </authorList>
    </citation>
    <scope>NUCLEOTIDE SEQUENCE [LARGE SCALE GENOMIC DNA]</scope>
    <source>
        <strain evidence="1 2">ZGT118</strain>
    </source>
</reference>
<keyword evidence="2" id="KW-1185">Reference proteome</keyword>
<sequence>MQDQVKGNGGENTQRADGKALVGHLAVALAVLPSQQLTAQRHLACRQGPDFADLPTVVPAASRFEPGL</sequence>
<comment type="caution">
    <text evidence="1">The sequence shown here is derived from an EMBL/GenBank/DDBJ whole genome shotgun (WGS) entry which is preliminary data.</text>
</comment>
<dbReference type="RefSeq" id="WP_068343904.1">
    <property type="nucleotide sequence ID" value="NZ_LQBQ01000001.1"/>
</dbReference>
<evidence type="ECO:0000313" key="2">
    <source>
        <dbReference type="Proteomes" id="UP000053791"/>
    </source>
</evidence>
<organism evidence="1 2">
    <name type="scientific">Ruegeria marisrubri</name>
    <dbReference type="NCBI Taxonomy" id="1685379"/>
    <lineage>
        <taxon>Bacteria</taxon>
        <taxon>Pseudomonadati</taxon>
        <taxon>Pseudomonadota</taxon>
        <taxon>Alphaproteobacteria</taxon>
        <taxon>Rhodobacterales</taxon>
        <taxon>Roseobacteraceae</taxon>
        <taxon>Ruegeria</taxon>
    </lineage>
</organism>
<dbReference type="Proteomes" id="UP000053791">
    <property type="component" value="Unassembled WGS sequence"/>
</dbReference>
<protein>
    <submittedName>
        <fullName evidence="1">Uncharacterized protein</fullName>
    </submittedName>
</protein>
<accession>A0A101CYJ8</accession>
<name>A0A101CYJ8_9RHOB</name>